<proteinExistence type="predicted"/>
<keyword evidence="5" id="KW-0807">Transducer</keyword>
<keyword evidence="2" id="KW-0297">G-protein coupled receptor</keyword>
<dbReference type="Gene3D" id="1.20.1070.10">
    <property type="entry name" value="Rhodopsin 7-helix transmembrane proteins"/>
    <property type="match status" value="1"/>
</dbReference>
<evidence type="ECO:0000256" key="4">
    <source>
        <dbReference type="ARBA" id="ARBA00023180"/>
    </source>
</evidence>
<dbReference type="GO" id="GO:0007200">
    <property type="term" value="P:phospholipase C-activating G protein-coupled receptor signaling pathway"/>
    <property type="evidence" value="ECO:0007669"/>
    <property type="project" value="TreeGrafter"/>
</dbReference>
<evidence type="ECO:0008006" key="9">
    <source>
        <dbReference type="Google" id="ProtNLM"/>
    </source>
</evidence>
<feature type="transmembrane region" description="Helical" evidence="6">
    <location>
        <begin position="231"/>
        <end position="254"/>
    </location>
</feature>
<accession>A0AAV1EHN5</accession>
<keyword evidence="3" id="KW-0675">Receptor</keyword>
<evidence type="ECO:0000313" key="8">
    <source>
        <dbReference type="Proteomes" id="UP001178508"/>
    </source>
</evidence>
<dbReference type="GO" id="GO:0070915">
    <property type="term" value="F:lysophosphatidic acid receptor activity"/>
    <property type="evidence" value="ECO:0007669"/>
    <property type="project" value="TreeGrafter"/>
</dbReference>
<keyword evidence="4" id="KW-0325">Glycoprotein</keyword>
<dbReference type="GO" id="GO:0035025">
    <property type="term" value="P:positive regulation of Rho protein signal transduction"/>
    <property type="evidence" value="ECO:0007669"/>
    <property type="project" value="TreeGrafter"/>
</dbReference>
<reference evidence="7" key="1">
    <citation type="submission" date="2023-08" db="EMBL/GenBank/DDBJ databases">
        <authorList>
            <person name="Alioto T."/>
            <person name="Alioto T."/>
            <person name="Gomez Garrido J."/>
        </authorList>
    </citation>
    <scope>NUCLEOTIDE SEQUENCE</scope>
</reference>
<sequence length="589" mass="65478">MNTNILGNSSFCPDVSSEIHSRTFLQVILVCYCSRANIYNLCALSAAYILHLPPFVFVLYLGIKQRRGPSSTSTAASHSDLFTYHCMAMQLTEILGLAIILVGRVSGAPVVMSVGIYIWVVTIPGKTLFNLLTCLERYMAVVHPIIYLGVTQACRVRIAHISIIYAWVFSFVCLALAFRVGYNSGSSLYLISLSSLVIVVSYCSVSALCVLKRPGPGEVGGNNERSKQKAFFTIMAITGVLLLRFGGHLIVQAIYSADTVPDVCALLISIFWLDMPSTLLLIIIVDLRDMSTNSFFNSLPLHPQGATNHSIYAFQCLTYRTSLYAISAFAIAQVLLLPFFILVLYLSFQRQCSVSTNATSHSDLFTYHSVAMQLNDFLGFMVFYVGMANNVPEMVLTGLNLMQIPYLGKAMFHVLTCLERYLAVVHPITYLRLKSPRGVTIRNTVIGCVWLISFGWLVVVNHCSTDLFFCLNIFILVFFLFVMSFCCIMILWTLKNPGPGTVRRNKERVDKSKQRAFYTVIAIMGVLLVRFGGNLAASIILDSNLNFDKCNMSLGLGLWLELPSTLVLPLLFLHRIGKLQCCTYNTESG</sequence>
<evidence type="ECO:0000256" key="5">
    <source>
        <dbReference type="ARBA" id="ARBA00023224"/>
    </source>
</evidence>
<feature type="transmembrane region" description="Helical" evidence="6">
    <location>
        <begin position="162"/>
        <end position="182"/>
    </location>
</feature>
<feature type="transmembrane region" description="Helical" evidence="6">
    <location>
        <begin position="365"/>
        <end position="386"/>
    </location>
</feature>
<evidence type="ECO:0000256" key="1">
    <source>
        <dbReference type="ARBA" id="ARBA00004141"/>
    </source>
</evidence>
<feature type="transmembrane region" description="Helical" evidence="6">
    <location>
        <begin position="439"/>
        <end position="459"/>
    </location>
</feature>
<gene>
    <name evidence="7" type="ORF">XNOV1_A021959</name>
</gene>
<dbReference type="Proteomes" id="UP001178508">
    <property type="component" value="Unassembled WGS sequence"/>
</dbReference>
<dbReference type="CDD" id="cd00637">
    <property type="entry name" value="7tm_classA_rhodopsin-like"/>
    <property type="match status" value="1"/>
</dbReference>
<dbReference type="GO" id="GO:0005886">
    <property type="term" value="C:plasma membrane"/>
    <property type="evidence" value="ECO:0007669"/>
    <property type="project" value="TreeGrafter"/>
</dbReference>
<keyword evidence="6" id="KW-1133">Transmembrane helix</keyword>
<dbReference type="PANTHER" id="PTHR24232:SF41">
    <property type="entry name" value="LYSOPHOSPHATIDIC ACID RECEPTOR 4"/>
    <property type="match status" value="1"/>
</dbReference>
<feature type="transmembrane region" description="Helical" evidence="6">
    <location>
        <begin position="323"/>
        <end position="345"/>
    </location>
</feature>
<protein>
    <recommendedName>
        <fullName evidence="9">G-protein coupled receptors family 1 profile domain-containing protein</fullName>
    </recommendedName>
</protein>
<dbReference type="PANTHER" id="PTHR24232">
    <property type="entry name" value="G-PROTEIN COUPLED RECEPTOR"/>
    <property type="match status" value="1"/>
</dbReference>
<comment type="caution">
    <text evidence="7">The sequence shown here is derived from an EMBL/GenBank/DDBJ whole genome shotgun (WGS) entry which is preliminary data.</text>
</comment>
<keyword evidence="8" id="KW-1185">Reference proteome</keyword>
<feature type="transmembrane region" description="Helical" evidence="6">
    <location>
        <begin position="38"/>
        <end position="63"/>
    </location>
</feature>
<dbReference type="SUPFAM" id="SSF81321">
    <property type="entry name" value="Family A G protein-coupled receptor-like"/>
    <property type="match status" value="1"/>
</dbReference>
<evidence type="ECO:0000313" key="7">
    <source>
        <dbReference type="EMBL" id="CAJ1048236.1"/>
    </source>
</evidence>
<dbReference type="AlphaFoldDB" id="A0AAV1EHN5"/>
<feature type="transmembrane region" description="Helical" evidence="6">
    <location>
        <begin position="266"/>
        <end position="285"/>
    </location>
</feature>
<comment type="subcellular location">
    <subcellularLocation>
        <location evidence="1">Membrane</location>
        <topology evidence="1">Multi-pass membrane protein</topology>
    </subcellularLocation>
</comment>
<evidence type="ECO:0000256" key="2">
    <source>
        <dbReference type="ARBA" id="ARBA00023040"/>
    </source>
</evidence>
<evidence type="ECO:0000256" key="6">
    <source>
        <dbReference type="SAM" id="Phobius"/>
    </source>
</evidence>
<dbReference type="EMBL" id="CAUIWU010000006">
    <property type="protein sequence ID" value="CAJ1048236.1"/>
    <property type="molecule type" value="Genomic_DNA"/>
</dbReference>
<name>A0AAV1EHN5_XYRNO</name>
<feature type="transmembrane region" description="Helical" evidence="6">
    <location>
        <begin position="553"/>
        <end position="573"/>
    </location>
</feature>
<organism evidence="7 8">
    <name type="scientific">Xyrichtys novacula</name>
    <name type="common">Pearly razorfish</name>
    <name type="synonym">Hemipteronotus novacula</name>
    <dbReference type="NCBI Taxonomy" id="13765"/>
    <lineage>
        <taxon>Eukaryota</taxon>
        <taxon>Metazoa</taxon>
        <taxon>Chordata</taxon>
        <taxon>Craniata</taxon>
        <taxon>Vertebrata</taxon>
        <taxon>Euteleostomi</taxon>
        <taxon>Actinopterygii</taxon>
        <taxon>Neopterygii</taxon>
        <taxon>Teleostei</taxon>
        <taxon>Neoteleostei</taxon>
        <taxon>Acanthomorphata</taxon>
        <taxon>Eupercaria</taxon>
        <taxon>Labriformes</taxon>
        <taxon>Labridae</taxon>
        <taxon>Xyrichtys</taxon>
    </lineage>
</organism>
<evidence type="ECO:0000256" key="3">
    <source>
        <dbReference type="ARBA" id="ARBA00023170"/>
    </source>
</evidence>
<keyword evidence="6" id="KW-0472">Membrane</keyword>
<feature type="transmembrane region" description="Helical" evidence="6">
    <location>
        <begin position="471"/>
        <end position="494"/>
    </location>
</feature>
<keyword evidence="6" id="KW-0812">Transmembrane</keyword>
<feature type="transmembrane region" description="Helical" evidence="6">
    <location>
        <begin position="188"/>
        <end position="211"/>
    </location>
</feature>
<feature type="transmembrane region" description="Helical" evidence="6">
    <location>
        <begin position="515"/>
        <end position="541"/>
    </location>
</feature>